<protein>
    <recommendedName>
        <fullName evidence="2">DUF4774 domain-containing protein</fullName>
    </recommendedName>
</protein>
<evidence type="ECO:0000313" key="4">
    <source>
        <dbReference type="Proteomes" id="UP001075354"/>
    </source>
</evidence>
<reference evidence="3" key="1">
    <citation type="submission" date="2022-12" db="EMBL/GenBank/DDBJ databases">
        <title>Chromosome-level genome assembly of the bean flower thrips Megalurothrips usitatus.</title>
        <authorList>
            <person name="Ma L."/>
            <person name="Liu Q."/>
            <person name="Li H."/>
            <person name="Cai W."/>
        </authorList>
    </citation>
    <scope>NUCLEOTIDE SEQUENCE</scope>
    <source>
        <strain evidence="3">Cailab_2022a</strain>
    </source>
</reference>
<feature type="compositionally biased region" description="Low complexity" evidence="1">
    <location>
        <begin position="95"/>
        <end position="114"/>
    </location>
</feature>
<feature type="compositionally biased region" description="Acidic residues" evidence="1">
    <location>
        <begin position="358"/>
        <end position="371"/>
    </location>
</feature>
<evidence type="ECO:0000259" key="2">
    <source>
        <dbReference type="Pfam" id="PF15999"/>
    </source>
</evidence>
<proteinExistence type="predicted"/>
<dbReference type="Proteomes" id="UP001075354">
    <property type="component" value="Chromosome 4"/>
</dbReference>
<feature type="region of interest" description="Disordered" evidence="1">
    <location>
        <begin position="69"/>
        <end position="231"/>
    </location>
</feature>
<organism evidence="3 4">
    <name type="scientific">Megalurothrips usitatus</name>
    <name type="common">bean blossom thrips</name>
    <dbReference type="NCBI Taxonomy" id="439358"/>
    <lineage>
        <taxon>Eukaryota</taxon>
        <taxon>Metazoa</taxon>
        <taxon>Ecdysozoa</taxon>
        <taxon>Arthropoda</taxon>
        <taxon>Hexapoda</taxon>
        <taxon>Insecta</taxon>
        <taxon>Pterygota</taxon>
        <taxon>Neoptera</taxon>
        <taxon>Paraneoptera</taxon>
        <taxon>Thysanoptera</taxon>
        <taxon>Terebrantia</taxon>
        <taxon>Thripoidea</taxon>
        <taxon>Thripidae</taxon>
        <taxon>Megalurothrips</taxon>
    </lineage>
</organism>
<dbReference type="EMBL" id="JAPTSV010000004">
    <property type="protein sequence ID" value="KAJ1528411.1"/>
    <property type="molecule type" value="Genomic_DNA"/>
</dbReference>
<feature type="region of interest" description="Disordered" evidence="1">
    <location>
        <begin position="346"/>
        <end position="394"/>
    </location>
</feature>
<feature type="domain" description="DUF4774" evidence="2">
    <location>
        <begin position="396"/>
        <end position="441"/>
    </location>
</feature>
<feature type="compositionally biased region" description="Acidic residues" evidence="1">
    <location>
        <begin position="155"/>
        <end position="169"/>
    </location>
</feature>
<gene>
    <name evidence="3" type="ORF">ONE63_006825</name>
</gene>
<comment type="caution">
    <text evidence="3">The sequence shown here is derived from an EMBL/GenBank/DDBJ whole genome shotgun (WGS) entry which is preliminary data.</text>
</comment>
<dbReference type="InterPro" id="IPR031942">
    <property type="entry name" value="DUF4774"/>
</dbReference>
<evidence type="ECO:0000313" key="3">
    <source>
        <dbReference type="EMBL" id="KAJ1528411.1"/>
    </source>
</evidence>
<keyword evidence="4" id="KW-1185">Reference proteome</keyword>
<evidence type="ECO:0000256" key="1">
    <source>
        <dbReference type="SAM" id="MobiDB-lite"/>
    </source>
</evidence>
<dbReference type="Pfam" id="PF15999">
    <property type="entry name" value="DUF4774"/>
    <property type="match status" value="2"/>
</dbReference>
<name>A0AAV7XWH7_9NEOP</name>
<feature type="compositionally biased region" description="Low complexity" evidence="1">
    <location>
        <begin position="194"/>
        <end position="211"/>
    </location>
</feature>
<sequence length="524" mass="52958">MPPYKSILATLQGDQLDAALAYAGVGGQHSHPALPQGVSFAPYPALPSADSYLSSPFGTFASSALSPAASPVSNEVHSSPDFPVEVRSEAPSASPAADGGVLPVAAAPASSEPSAPAPPAVPAADPALPSFDEIQGLPSPQSTDTAVAEKPLSEDPTEDQDDTVDEESQSDGIPDIYVPDAPTVLVVEDEAGTEDPPAATPEGTAAPEVTTDAVTDDNGGDGESPTDKPTRLVIKPVAKAEAGEDGVAIALPVSQAVVRGNHPVIVDYDPEVSAVAGANGMAHAMGELVLTYVNTTAPPTSKKQGLKKKQLNLAPDAVLVPYYGGAKGQYLIVARPVAAADLFKKKKSNKKKPGHKEEEEEEENVGEEADEEKPKPPPSDSSDTVTIVQPPPNASMAEAKPVGIAVAGEGGVASSRPQATALVGPGGLAVAKPIATAVAGIQGAEILLSGAGGLSGFSAGHPATLLYPVGSGPGPVHPLGGPLTTVYLHQAGVHPIPVAQPLQPLPPQPWLVYPAPPPPPFPYA</sequence>
<feature type="domain" description="DUF4774" evidence="2">
    <location>
        <begin position="230"/>
        <end position="285"/>
    </location>
</feature>
<dbReference type="AlphaFoldDB" id="A0AAV7XWH7"/>
<accession>A0AAV7XWH7</accession>